<dbReference type="GO" id="GO:0071949">
    <property type="term" value="F:FAD binding"/>
    <property type="evidence" value="ECO:0007669"/>
    <property type="project" value="InterPro"/>
</dbReference>
<name>A0A4Z0Y8W1_9PEZI</name>
<feature type="signal peptide" evidence="3">
    <location>
        <begin position="1"/>
        <end position="18"/>
    </location>
</feature>
<dbReference type="InterPro" id="IPR012951">
    <property type="entry name" value="BBE"/>
</dbReference>
<evidence type="ECO:0000259" key="4">
    <source>
        <dbReference type="PROSITE" id="PS51387"/>
    </source>
</evidence>
<dbReference type="EMBL" id="SKBN01000212">
    <property type="protein sequence ID" value="TGJ80599.1"/>
    <property type="molecule type" value="Genomic_DNA"/>
</dbReference>
<evidence type="ECO:0000256" key="1">
    <source>
        <dbReference type="ARBA" id="ARBA00005466"/>
    </source>
</evidence>
<dbReference type="PROSITE" id="PS51387">
    <property type="entry name" value="FAD_PCMH"/>
    <property type="match status" value="1"/>
</dbReference>
<dbReference type="InterPro" id="IPR050432">
    <property type="entry name" value="FAD-linked_Oxidoreductases_BP"/>
</dbReference>
<dbReference type="InterPro" id="IPR016169">
    <property type="entry name" value="FAD-bd_PCMH_sub2"/>
</dbReference>
<comment type="caution">
    <text evidence="5">The sequence shown here is derived from an EMBL/GenBank/DDBJ whole genome shotgun (WGS) entry which is preliminary data.</text>
</comment>
<dbReference type="InterPro" id="IPR036318">
    <property type="entry name" value="FAD-bd_PCMH-like_sf"/>
</dbReference>
<gene>
    <name evidence="5" type="ORF">E0Z10_g8158</name>
</gene>
<evidence type="ECO:0000313" key="6">
    <source>
        <dbReference type="Proteomes" id="UP000297716"/>
    </source>
</evidence>
<dbReference type="InterPro" id="IPR016166">
    <property type="entry name" value="FAD-bd_PCMH"/>
</dbReference>
<feature type="chain" id="PRO_5021227901" description="FAD-binding PCMH-type domain-containing protein" evidence="3">
    <location>
        <begin position="19"/>
        <end position="661"/>
    </location>
</feature>
<dbReference type="Gene3D" id="3.40.462.20">
    <property type="match status" value="1"/>
</dbReference>
<keyword evidence="6" id="KW-1185">Reference proteome</keyword>
<dbReference type="Pfam" id="PF08031">
    <property type="entry name" value="BBE"/>
    <property type="match status" value="1"/>
</dbReference>
<dbReference type="Gene3D" id="3.30.465.10">
    <property type="match status" value="2"/>
</dbReference>
<proteinExistence type="inferred from homology"/>
<dbReference type="OrthoDB" id="9983560at2759"/>
<dbReference type="GO" id="GO:0016491">
    <property type="term" value="F:oxidoreductase activity"/>
    <property type="evidence" value="ECO:0007669"/>
    <property type="project" value="UniProtKB-KW"/>
</dbReference>
<organism evidence="5 6">
    <name type="scientific">Xylaria hypoxylon</name>
    <dbReference type="NCBI Taxonomy" id="37992"/>
    <lineage>
        <taxon>Eukaryota</taxon>
        <taxon>Fungi</taxon>
        <taxon>Dikarya</taxon>
        <taxon>Ascomycota</taxon>
        <taxon>Pezizomycotina</taxon>
        <taxon>Sordariomycetes</taxon>
        <taxon>Xylariomycetidae</taxon>
        <taxon>Xylariales</taxon>
        <taxon>Xylariaceae</taxon>
        <taxon>Xylaria</taxon>
    </lineage>
</organism>
<dbReference type="PANTHER" id="PTHR13878:SF91">
    <property type="entry name" value="FAD BINDING DOMAIN PROTEIN (AFU_ORTHOLOGUE AFUA_6G12070)-RELATED"/>
    <property type="match status" value="1"/>
</dbReference>
<keyword evidence="3" id="KW-0732">Signal</keyword>
<sequence length="661" mass="71694">MRFLILAGILTFVSRINCINFPFEATVLEEDDIGNFSAIAFAERSTASPVYDGPECKVSPGTAAWPLEAEWTRLNGTLDGALLKPVPAAAVCYNGPYKDTNQCNFLLRNTSSSRFYINDPLTVLSMWPEGDTCYAAASTAGLNCTQGGWPSYVVNITTVKQVQAAVNFARNKNLRLVVKNTGHDFYGRSTGFGALSIWTHWLKQFEFLPEYSIGEYRGMAARVGSGLESWELFSMMAKHNMTVLVAGPYTVGAYGGWITGGGHSALASTYGMGADQVLSLDVVTADGQFVTADVNQNKDLFFALRGGGGSTYGIVTSAIVKAHPATSVLSSPLSFSVQPAANPSANTTEPFWAAFDAYHKFGLDIVDNGGTAYSSVSRIAPPAGSNAPPGGSFSATIEMPGMSAAQLTAFVKPLYDRIAALGFRLPASSITQASNWEDATHGIGDTPGNGGRFSSRLFPRVSFEDPSRFAATQRAIRNTVEAGYFFHGINMAPTLDVAGYPGRDSAVNPAFRIGENRRFWMDLCLESSAYSRNTRRFRLERMSLTLDIAVMHADVFEGTNMRGLSAQGVRDAHAQFNVYMDQIRQATPEGGSYVNEADIEEPEWQNAFFGNNYARLVEVKTSWDPWNLFYTPVGVGSENWVVRSVDHGLPTQDGPLCRAES</sequence>
<protein>
    <recommendedName>
        <fullName evidence="4">FAD-binding PCMH-type domain-containing protein</fullName>
    </recommendedName>
</protein>
<feature type="domain" description="FAD-binding PCMH-type" evidence="4">
    <location>
        <begin position="146"/>
        <end position="325"/>
    </location>
</feature>
<accession>A0A4Z0Y8W1</accession>
<dbReference type="STRING" id="37992.A0A4Z0Y8W1"/>
<dbReference type="PANTHER" id="PTHR13878">
    <property type="entry name" value="GULONOLACTONE OXIDASE"/>
    <property type="match status" value="1"/>
</dbReference>
<dbReference type="InterPro" id="IPR006094">
    <property type="entry name" value="Oxid_FAD_bind_N"/>
</dbReference>
<keyword evidence="2" id="KW-0560">Oxidoreductase</keyword>
<dbReference type="SUPFAM" id="SSF56176">
    <property type="entry name" value="FAD-binding/transporter-associated domain-like"/>
    <property type="match status" value="1"/>
</dbReference>
<evidence type="ECO:0000256" key="2">
    <source>
        <dbReference type="ARBA" id="ARBA00023002"/>
    </source>
</evidence>
<comment type="similarity">
    <text evidence="1">Belongs to the oxygen-dependent FAD-linked oxidoreductase family.</text>
</comment>
<dbReference type="Proteomes" id="UP000297716">
    <property type="component" value="Unassembled WGS sequence"/>
</dbReference>
<evidence type="ECO:0000313" key="5">
    <source>
        <dbReference type="EMBL" id="TGJ80599.1"/>
    </source>
</evidence>
<dbReference type="Pfam" id="PF01565">
    <property type="entry name" value="FAD_binding_4"/>
    <property type="match status" value="1"/>
</dbReference>
<reference evidence="5 6" key="1">
    <citation type="submission" date="2019-03" db="EMBL/GenBank/DDBJ databases">
        <title>Draft genome sequence of Xylaria hypoxylon DSM 108379, a ubiquitous saprotrophic-parasitic fungi on hardwood.</title>
        <authorList>
            <person name="Buettner E."/>
            <person name="Leonhardt S."/>
            <person name="Gebauer A.M."/>
            <person name="Liers C."/>
            <person name="Hofrichter M."/>
            <person name="Kellner H."/>
        </authorList>
    </citation>
    <scope>NUCLEOTIDE SEQUENCE [LARGE SCALE GENOMIC DNA]</scope>
    <source>
        <strain evidence="5 6">DSM 108379</strain>
    </source>
</reference>
<dbReference type="AlphaFoldDB" id="A0A4Z0Y8W1"/>
<evidence type="ECO:0000256" key="3">
    <source>
        <dbReference type="SAM" id="SignalP"/>
    </source>
</evidence>